<evidence type="ECO:0000313" key="1">
    <source>
        <dbReference type="EMBL" id="ELU39373.1"/>
    </source>
</evidence>
<evidence type="ECO:0000313" key="2">
    <source>
        <dbReference type="Proteomes" id="UP000011668"/>
    </source>
</evidence>
<organism evidence="1 2">
    <name type="scientific">Thanatephorus cucumeris (strain AG1-IA)</name>
    <name type="common">Rice sheath blight fungus</name>
    <name type="synonym">Rhizoctonia solani</name>
    <dbReference type="NCBI Taxonomy" id="983506"/>
    <lineage>
        <taxon>Eukaryota</taxon>
        <taxon>Fungi</taxon>
        <taxon>Dikarya</taxon>
        <taxon>Basidiomycota</taxon>
        <taxon>Agaricomycotina</taxon>
        <taxon>Agaricomycetes</taxon>
        <taxon>Cantharellales</taxon>
        <taxon>Ceratobasidiaceae</taxon>
        <taxon>Rhizoctonia</taxon>
        <taxon>Rhizoctonia solani AG-1</taxon>
    </lineage>
</organism>
<dbReference type="Proteomes" id="UP000011668">
    <property type="component" value="Unassembled WGS sequence"/>
</dbReference>
<protein>
    <submittedName>
        <fullName evidence="1">Uncharacterized protein</fullName>
    </submittedName>
</protein>
<name>L8WRK6_THACA</name>
<keyword evidence="2" id="KW-1185">Reference proteome</keyword>
<sequence>MRASGKVWTSCGDLNFGVHCDGIYGSSGNKYNKISDMSAGWKERGRKRLRAKTRGRLVGWVVTFANDRAKWWVRRKETCARLPGTKLQILKLLMIASNCQRALGGR</sequence>
<accession>L8WRK6</accession>
<reference evidence="1 2" key="1">
    <citation type="journal article" date="2013" name="Nat. Commun.">
        <title>The evolution and pathogenic mechanisms of the rice sheath blight pathogen.</title>
        <authorList>
            <person name="Zheng A."/>
            <person name="Lin R."/>
            <person name="Xu L."/>
            <person name="Qin P."/>
            <person name="Tang C."/>
            <person name="Ai P."/>
            <person name="Zhang D."/>
            <person name="Liu Y."/>
            <person name="Sun Z."/>
            <person name="Feng H."/>
            <person name="Wang Y."/>
            <person name="Chen Y."/>
            <person name="Liang X."/>
            <person name="Fu R."/>
            <person name="Li Q."/>
            <person name="Zhang J."/>
            <person name="Yu X."/>
            <person name="Xie Z."/>
            <person name="Ding L."/>
            <person name="Guan P."/>
            <person name="Tang J."/>
            <person name="Liang Y."/>
            <person name="Wang S."/>
            <person name="Deng Q."/>
            <person name="Li S."/>
            <person name="Zhu J."/>
            <person name="Wang L."/>
            <person name="Liu H."/>
            <person name="Li P."/>
        </authorList>
    </citation>
    <scope>NUCLEOTIDE SEQUENCE [LARGE SCALE GENOMIC DNA]</scope>
    <source>
        <strain evidence="2">AG-1 IA</strain>
    </source>
</reference>
<gene>
    <name evidence="1" type="ORF">AG1IA_06595</name>
</gene>
<proteinExistence type="predicted"/>
<dbReference type="EMBL" id="AFRT01001795">
    <property type="protein sequence ID" value="ELU39373.1"/>
    <property type="molecule type" value="Genomic_DNA"/>
</dbReference>
<comment type="caution">
    <text evidence="1">The sequence shown here is derived from an EMBL/GenBank/DDBJ whole genome shotgun (WGS) entry which is preliminary data.</text>
</comment>
<dbReference type="AlphaFoldDB" id="L8WRK6"/>
<dbReference type="HOGENOM" id="CLU_2224977_0_0_1"/>